<sequence>MTTMPTTTHFHGVQLPPNALSELLQLIRNRNLSSSFEFIRSNAGSLDHIKKALLASGDEQQAEGFIPLTELTTADITLTACKFIDDILPKMFAVVEMNCRFKITPVEAAYVLDFFVRDWTTTKAKICNEFYEDNEMLEERDEDWADGMDECQDEEDEEMEEEEMMIEEDEDISFLAKFFNVFPQMETIEHLTDEQFKIEFLQPIMWEHDRSKNIKVAKEAVGMLKRAMYAYVVMILCENWD</sequence>
<keyword evidence="2" id="KW-1185">Reference proteome</keyword>
<comment type="caution">
    <text evidence="1">The sequence shown here is derived from an EMBL/GenBank/DDBJ whole genome shotgun (WGS) entry which is preliminary data.</text>
</comment>
<gene>
    <name evidence="1" type="ORF">QTG54_013999</name>
</gene>
<accession>A0AAD8XXR7</accession>
<protein>
    <submittedName>
        <fullName evidence="1">Uncharacterized protein</fullName>
    </submittedName>
</protein>
<proteinExistence type="predicted"/>
<name>A0AAD8XXR7_9STRA</name>
<reference evidence="1" key="1">
    <citation type="submission" date="2023-06" db="EMBL/GenBank/DDBJ databases">
        <title>Survivors Of The Sea: Transcriptome response of Skeletonema marinoi to long-term dormancy.</title>
        <authorList>
            <person name="Pinder M.I.M."/>
            <person name="Kourtchenko O."/>
            <person name="Robertson E.K."/>
            <person name="Larsson T."/>
            <person name="Maumus F."/>
            <person name="Osuna-Cruz C.M."/>
            <person name="Vancaester E."/>
            <person name="Stenow R."/>
            <person name="Vandepoele K."/>
            <person name="Ploug H."/>
            <person name="Bruchert V."/>
            <person name="Godhe A."/>
            <person name="Topel M."/>
        </authorList>
    </citation>
    <scope>NUCLEOTIDE SEQUENCE</scope>
    <source>
        <strain evidence="1">R05AC</strain>
    </source>
</reference>
<dbReference type="EMBL" id="JATAAI010000034">
    <property type="protein sequence ID" value="KAK1735385.1"/>
    <property type="molecule type" value="Genomic_DNA"/>
</dbReference>
<dbReference type="AlphaFoldDB" id="A0AAD8XXR7"/>
<evidence type="ECO:0000313" key="2">
    <source>
        <dbReference type="Proteomes" id="UP001224775"/>
    </source>
</evidence>
<evidence type="ECO:0000313" key="1">
    <source>
        <dbReference type="EMBL" id="KAK1735385.1"/>
    </source>
</evidence>
<organism evidence="1 2">
    <name type="scientific">Skeletonema marinoi</name>
    <dbReference type="NCBI Taxonomy" id="267567"/>
    <lineage>
        <taxon>Eukaryota</taxon>
        <taxon>Sar</taxon>
        <taxon>Stramenopiles</taxon>
        <taxon>Ochrophyta</taxon>
        <taxon>Bacillariophyta</taxon>
        <taxon>Coscinodiscophyceae</taxon>
        <taxon>Thalassiosirophycidae</taxon>
        <taxon>Thalassiosirales</taxon>
        <taxon>Skeletonemataceae</taxon>
        <taxon>Skeletonema</taxon>
        <taxon>Skeletonema marinoi-dohrnii complex</taxon>
    </lineage>
</organism>
<dbReference type="Proteomes" id="UP001224775">
    <property type="component" value="Unassembled WGS sequence"/>
</dbReference>